<comment type="caution">
    <text evidence="1">The sequence shown here is derived from an EMBL/GenBank/DDBJ whole genome shotgun (WGS) entry which is preliminary data.</text>
</comment>
<dbReference type="EMBL" id="MU806172">
    <property type="protein sequence ID" value="KAJ3838627.1"/>
    <property type="molecule type" value="Genomic_DNA"/>
</dbReference>
<evidence type="ECO:0000313" key="1">
    <source>
        <dbReference type="EMBL" id="KAJ3838627.1"/>
    </source>
</evidence>
<protein>
    <recommendedName>
        <fullName evidence="3">F-box domain-containing protein</fullName>
    </recommendedName>
</protein>
<accession>A0AA38P960</accession>
<dbReference type="Proteomes" id="UP001163846">
    <property type="component" value="Unassembled WGS sequence"/>
</dbReference>
<sequence>MLFNLATVDATPATPMGLLSFQHFFSGLHTRPDFPSFILANPGRALLFKHIKCSTQTNNLASLYAVMPYCTQLRSLTLSSTLAPSFLRQVSLNQFPMLRKLGLTDIPSLRTLIGCFESISTQTLQELSLTLGKNYTERNVDQAVIKPVGLPAIRGFSLINNNDSILSTFSLLLEYLHPILQQLHRLVAYTVHLHCTDIEILVENNEETLRYLDTSEILYTFDLLPSLLGHRVIEELILALPVSPISLGRHLLKLGNMFLKMKLEELSLRRLSFVVPSTYGLLDLGQHSDVWARLAQVLSQAPYLEMVTLLLEPPSWNQSSSMHVTTIDMEVHPSLSVLRDMGRFDVHYWTPPGHKPSVILPSDFVASW</sequence>
<reference evidence="1" key="1">
    <citation type="submission" date="2022-08" db="EMBL/GenBank/DDBJ databases">
        <authorList>
            <consortium name="DOE Joint Genome Institute"/>
            <person name="Min B."/>
            <person name="Riley R."/>
            <person name="Sierra-Patev S."/>
            <person name="Naranjo-Ortiz M."/>
            <person name="Looney B."/>
            <person name="Konkel Z."/>
            <person name="Slot J.C."/>
            <person name="Sakamoto Y."/>
            <person name="Steenwyk J.L."/>
            <person name="Rokas A."/>
            <person name="Carro J."/>
            <person name="Camarero S."/>
            <person name="Ferreira P."/>
            <person name="Molpeceres G."/>
            <person name="Ruiz-Duenas F.J."/>
            <person name="Serrano A."/>
            <person name="Henrissat B."/>
            <person name="Drula E."/>
            <person name="Hughes K.W."/>
            <person name="Mata J.L."/>
            <person name="Ishikawa N.K."/>
            <person name="Vargas-Isla R."/>
            <person name="Ushijima S."/>
            <person name="Smith C.A."/>
            <person name="Ahrendt S."/>
            <person name="Andreopoulos W."/>
            <person name="He G."/>
            <person name="Labutti K."/>
            <person name="Lipzen A."/>
            <person name="Ng V."/>
            <person name="Sandor L."/>
            <person name="Barry K."/>
            <person name="Martinez A.T."/>
            <person name="Xiao Y."/>
            <person name="Gibbons J.G."/>
            <person name="Terashima K."/>
            <person name="Hibbett D.S."/>
            <person name="Grigoriev I.V."/>
        </authorList>
    </citation>
    <scope>NUCLEOTIDE SEQUENCE</scope>
    <source>
        <strain evidence="1">TFB9207</strain>
    </source>
</reference>
<keyword evidence="2" id="KW-1185">Reference proteome</keyword>
<gene>
    <name evidence="1" type="ORF">F5878DRAFT_661018</name>
</gene>
<proteinExistence type="predicted"/>
<name>A0AA38P960_9AGAR</name>
<evidence type="ECO:0000313" key="2">
    <source>
        <dbReference type="Proteomes" id="UP001163846"/>
    </source>
</evidence>
<organism evidence="1 2">
    <name type="scientific">Lentinula raphanica</name>
    <dbReference type="NCBI Taxonomy" id="153919"/>
    <lineage>
        <taxon>Eukaryota</taxon>
        <taxon>Fungi</taxon>
        <taxon>Dikarya</taxon>
        <taxon>Basidiomycota</taxon>
        <taxon>Agaricomycotina</taxon>
        <taxon>Agaricomycetes</taxon>
        <taxon>Agaricomycetidae</taxon>
        <taxon>Agaricales</taxon>
        <taxon>Marasmiineae</taxon>
        <taxon>Omphalotaceae</taxon>
        <taxon>Lentinula</taxon>
    </lineage>
</organism>
<dbReference type="AlphaFoldDB" id="A0AA38P960"/>
<evidence type="ECO:0008006" key="3">
    <source>
        <dbReference type="Google" id="ProtNLM"/>
    </source>
</evidence>